<proteinExistence type="predicted"/>
<organism evidence="2 3">
    <name type="scientific">Fusarium proliferatum (strain ET1)</name>
    <name type="common">Orchid endophyte fungus</name>
    <dbReference type="NCBI Taxonomy" id="1227346"/>
    <lineage>
        <taxon>Eukaryota</taxon>
        <taxon>Fungi</taxon>
        <taxon>Dikarya</taxon>
        <taxon>Ascomycota</taxon>
        <taxon>Pezizomycotina</taxon>
        <taxon>Sordariomycetes</taxon>
        <taxon>Hypocreomycetidae</taxon>
        <taxon>Hypocreales</taxon>
        <taxon>Nectriaceae</taxon>
        <taxon>Fusarium</taxon>
        <taxon>Fusarium fujikuroi species complex</taxon>
    </lineage>
</organism>
<dbReference type="RefSeq" id="XP_031090434.1">
    <property type="nucleotide sequence ID" value="XM_031225257.1"/>
</dbReference>
<protein>
    <submittedName>
        <fullName evidence="2">Uncharacterized protein</fullName>
    </submittedName>
</protein>
<keyword evidence="3" id="KW-1185">Reference proteome</keyword>
<feature type="region of interest" description="Disordered" evidence="1">
    <location>
        <begin position="29"/>
        <end position="88"/>
    </location>
</feature>
<sequence>METTTQPVEQPARAHQDQLMIDMILRLRHAPTPRPRHLVPRQFRPRSTRPARSPRTASSVRLAQSSRARSSNLPINHSSGRPSKDDLFWPPSQVTNAQLSDPATRILINTKEATLVSCLVNGGTMYYFGAPSSRKSRARR</sequence>
<feature type="compositionally biased region" description="Basic residues" evidence="1">
    <location>
        <begin position="29"/>
        <end position="49"/>
    </location>
</feature>
<comment type="caution">
    <text evidence="2">The sequence shown here is derived from an EMBL/GenBank/DDBJ whole genome shotgun (WGS) entry which is preliminary data.</text>
</comment>
<dbReference type="AlphaFoldDB" id="A0A1L7WBE5"/>
<reference evidence="3" key="1">
    <citation type="journal article" date="2016" name="Genome Biol. Evol.">
        <title>Comparative 'omics' of the Fusarium fujikuroi species complex highlights differences in genetic potential and metabolite synthesis.</title>
        <authorList>
            <person name="Niehaus E.-M."/>
            <person name="Muensterkoetter M."/>
            <person name="Proctor R.H."/>
            <person name="Brown D.W."/>
            <person name="Sharon A."/>
            <person name="Idan Y."/>
            <person name="Oren-Young L."/>
            <person name="Sieber C.M."/>
            <person name="Novak O."/>
            <person name="Pencik A."/>
            <person name="Tarkowska D."/>
            <person name="Hromadova K."/>
            <person name="Freeman S."/>
            <person name="Maymon M."/>
            <person name="Elazar M."/>
            <person name="Youssef S.A."/>
            <person name="El-Shabrawy E.S.M."/>
            <person name="Shalaby A.B.A."/>
            <person name="Houterman P."/>
            <person name="Brock N.L."/>
            <person name="Burkhardt I."/>
            <person name="Tsavkelova E.A."/>
            <person name="Dickschat J.S."/>
            <person name="Galuszka P."/>
            <person name="Gueldener U."/>
            <person name="Tudzynski B."/>
        </authorList>
    </citation>
    <scope>NUCLEOTIDE SEQUENCE [LARGE SCALE GENOMIC DNA]</scope>
    <source>
        <strain evidence="3">ET1</strain>
    </source>
</reference>
<evidence type="ECO:0000313" key="3">
    <source>
        <dbReference type="Proteomes" id="UP000183971"/>
    </source>
</evidence>
<dbReference type="VEuPathDB" id="FungiDB:FPRO_16145"/>
<evidence type="ECO:0000313" key="2">
    <source>
        <dbReference type="EMBL" id="CZR49941.1"/>
    </source>
</evidence>
<accession>A0A1L7WBE5</accession>
<name>A0A1L7WBE5_FUSPR</name>
<dbReference type="EMBL" id="FJOF01000021">
    <property type="protein sequence ID" value="CZR49941.1"/>
    <property type="molecule type" value="Genomic_DNA"/>
</dbReference>
<evidence type="ECO:0000256" key="1">
    <source>
        <dbReference type="SAM" id="MobiDB-lite"/>
    </source>
</evidence>
<feature type="compositionally biased region" description="Low complexity" evidence="1">
    <location>
        <begin position="50"/>
        <end position="59"/>
    </location>
</feature>
<dbReference type="Proteomes" id="UP000183971">
    <property type="component" value="Unassembled WGS sequence"/>
</dbReference>
<gene>
    <name evidence="2" type="ORF">FPRO_16145</name>
</gene>
<dbReference type="GeneID" id="42061000"/>
<feature type="compositionally biased region" description="Polar residues" evidence="1">
    <location>
        <begin position="61"/>
        <end position="81"/>
    </location>
</feature>